<organism evidence="3 4">
    <name type="scientific">Luteimonas kalidii</name>
    <dbReference type="NCBI Taxonomy" id="3042025"/>
    <lineage>
        <taxon>Bacteria</taxon>
        <taxon>Pseudomonadati</taxon>
        <taxon>Pseudomonadota</taxon>
        <taxon>Gammaproteobacteria</taxon>
        <taxon>Lysobacterales</taxon>
        <taxon>Lysobacteraceae</taxon>
        <taxon>Luteimonas</taxon>
    </lineage>
</organism>
<proteinExistence type="predicted"/>
<reference evidence="3 4" key="1">
    <citation type="submission" date="2023-04" db="EMBL/GenBank/DDBJ databases">
        <title>Luteimonas sp. M1R5S59.</title>
        <authorList>
            <person name="Sun J.-Q."/>
        </authorList>
    </citation>
    <scope>NUCLEOTIDE SEQUENCE [LARGE SCALE GENOMIC DNA]</scope>
    <source>
        <strain evidence="3 4">M1R5S59</strain>
    </source>
</reference>
<feature type="compositionally biased region" description="Gly residues" evidence="1">
    <location>
        <begin position="21"/>
        <end position="33"/>
    </location>
</feature>
<dbReference type="Proteomes" id="UP001156873">
    <property type="component" value="Unassembled WGS sequence"/>
</dbReference>
<evidence type="ECO:0000259" key="2">
    <source>
        <dbReference type="PROSITE" id="PS51782"/>
    </source>
</evidence>
<dbReference type="SUPFAM" id="SSF54106">
    <property type="entry name" value="LysM domain"/>
    <property type="match status" value="1"/>
</dbReference>
<dbReference type="Pfam" id="PF01476">
    <property type="entry name" value="LysM"/>
    <property type="match status" value="1"/>
</dbReference>
<evidence type="ECO:0000313" key="3">
    <source>
        <dbReference type="EMBL" id="MDH5832371.1"/>
    </source>
</evidence>
<accession>A0ABT6JQX3</accession>
<evidence type="ECO:0000256" key="1">
    <source>
        <dbReference type="SAM" id="MobiDB-lite"/>
    </source>
</evidence>
<sequence length="125" mass="12734">MSNDKKPDFSNVQSGANTRPAGGGAGTGTGGPLAGAKPDFSNVVSGADTVPGTAAGSARSYTIEQGDTLSAIAQRVYGKAKYWRQIHEANRAEIENPDRIHPGQVITLPAIDTDGDGTPDDPAAA</sequence>
<name>A0ABT6JQX3_9GAMM</name>
<evidence type="ECO:0000313" key="4">
    <source>
        <dbReference type="Proteomes" id="UP001156873"/>
    </source>
</evidence>
<dbReference type="PANTHER" id="PTHR34700">
    <property type="entry name" value="POTASSIUM BINDING PROTEIN KBP"/>
    <property type="match status" value="1"/>
</dbReference>
<protein>
    <submittedName>
        <fullName evidence="3">LysM peptidoglycan-binding domain-containing protein</fullName>
    </submittedName>
</protein>
<dbReference type="PROSITE" id="PS51782">
    <property type="entry name" value="LYSM"/>
    <property type="match status" value="1"/>
</dbReference>
<gene>
    <name evidence="3" type="ORF">QFW81_00290</name>
</gene>
<dbReference type="Gene3D" id="3.10.350.10">
    <property type="entry name" value="LysM domain"/>
    <property type="match status" value="1"/>
</dbReference>
<dbReference type="EMBL" id="JARXRO010000001">
    <property type="protein sequence ID" value="MDH5832371.1"/>
    <property type="molecule type" value="Genomic_DNA"/>
</dbReference>
<dbReference type="SMART" id="SM00257">
    <property type="entry name" value="LysM"/>
    <property type="match status" value="1"/>
</dbReference>
<keyword evidence="4" id="KW-1185">Reference proteome</keyword>
<feature type="region of interest" description="Disordered" evidence="1">
    <location>
        <begin position="1"/>
        <end position="55"/>
    </location>
</feature>
<dbReference type="InterPro" id="IPR036779">
    <property type="entry name" value="LysM_dom_sf"/>
</dbReference>
<dbReference type="CDD" id="cd00118">
    <property type="entry name" value="LysM"/>
    <property type="match status" value="1"/>
</dbReference>
<dbReference type="PANTHER" id="PTHR34700:SF4">
    <property type="entry name" value="PHAGE-LIKE ELEMENT PBSX PROTEIN XKDP"/>
    <property type="match status" value="1"/>
</dbReference>
<dbReference type="InterPro" id="IPR052196">
    <property type="entry name" value="Bact_Kbp"/>
</dbReference>
<comment type="caution">
    <text evidence="3">The sequence shown here is derived from an EMBL/GenBank/DDBJ whole genome shotgun (WGS) entry which is preliminary data.</text>
</comment>
<feature type="domain" description="LysM" evidence="2">
    <location>
        <begin position="59"/>
        <end position="108"/>
    </location>
</feature>
<dbReference type="InterPro" id="IPR018392">
    <property type="entry name" value="LysM"/>
</dbReference>
<dbReference type="RefSeq" id="WP_280576546.1">
    <property type="nucleotide sequence ID" value="NZ_JARXRO010000001.1"/>
</dbReference>